<keyword evidence="2" id="KW-1185">Reference proteome</keyword>
<organism evidence="1 2">
    <name type="scientific">Spirodela intermedia</name>
    <name type="common">Intermediate duckweed</name>
    <dbReference type="NCBI Taxonomy" id="51605"/>
    <lineage>
        <taxon>Eukaryota</taxon>
        <taxon>Viridiplantae</taxon>
        <taxon>Streptophyta</taxon>
        <taxon>Embryophyta</taxon>
        <taxon>Tracheophyta</taxon>
        <taxon>Spermatophyta</taxon>
        <taxon>Magnoliopsida</taxon>
        <taxon>Liliopsida</taxon>
        <taxon>Araceae</taxon>
        <taxon>Lemnoideae</taxon>
        <taxon>Spirodela</taxon>
    </lineage>
</organism>
<name>A0A7I8KCW8_SPIIN</name>
<sequence length="69" mass="7447">MEFSLRKLGGGGGNSDCSDVGCCNVGIPLGFDANPRTFRNYSRCWRTNCCGYASLAEAGSYSFNISHVR</sequence>
<dbReference type="AlphaFoldDB" id="A0A7I8KCW8"/>
<gene>
    <name evidence="1" type="ORF">SI8410_04006174</name>
</gene>
<proteinExistence type="predicted"/>
<dbReference type="EMBL" id="LR746267">
    <property type="protein sequence ID" value="CAA7395513.1"/>
    <property type="molecule type" value="Genomic_DNA"/>
</dbReference>
<reference evidence="1" key="1">
    <citation type="submission" date="2020-02" db="EMBL/GenBank/DDBJ databases">
        <authorList>
            <person name="Scholz U."/>
            <person name="Mascher M."/>
            <person name="Fiebig A."/>
        </authorList>
    </citation>
    <scope>NUCLEOTIDE SEQUENCE</scope>
</reference>
<dbReference type="Proteomes" id="UP000663760">
    <property type="component" value="Chromosome 4"/>
</dbReference>
<accession>A0A7I8KCW8</accession>
<evidence type="ECO:0000313" key="2">
    <source>
        <dbReference type="Proteomes" id="UP000663760"/>
    </source>
</evidence>
<protein>
    <submittedName>
        <fullName evidence="1">Uncharacterized protein</fullName>
    </submittedName>
</protein>
<evidence type="ECO:0000313" key="1">
    <source>
        <dbReference type="EMBL" id="CAA7395513.1"/>
    </source>
</evidence>